<evidence type="ECO:0000313" key="1">
    <source>
        <dbReference type="EMBL" id="ALM13108.1"/>
    </source>
</evidence>
<reference evidence="2" key="1">
    <citation type="submission" date="2015-10" db="EMBL/GenBank/DDBJ databases">
        <title>Analysis of five complete genome sequences for members of the class Peribacteria in the recently recognized Peregrinibacteria bacterial phylum.</title>
        <authorList>
            <person name="Anantharaman K."/>
            <person name="Brown C.T."/>
            <person name="Burstein D."/>
            <person name="Castelle C.J."/>
            <person name="Probst A.J."/>
            <person name="Thomas B.C."/>
            <person name="Williams K.H."/>
            <person name="Banfield J.F."/>
        </authorList>
    </citation>
    <scope>NUCLEOTIDE SEQUENCE [LARGE SCALE GENOMIC DNA]</scope>
</reference>
<gene>
    <name evidence="1" type="ORF">PeribacterD1_0417</name>
</gene>
<dbReference type="KEGG" id="prf:PeribacterA2_0417"/>
<accession>A0A0S1SGX8</accession>
<dbReference type="Pfam" id="PF05258">
    <property type="entry name" value="DciA"/>
    <property type="match status" value="1"/>
</dbReference>
<evidence type="ECO:0008006" key="3">
    <source>
        <dbReference type="Google" id="ProtNLM"/>
    </source>
</evidence>
<dbReference type="AlphaFoldDB" id="A0A0S1ST56"/>
<dbReference type="STRING" id="1735162.PeribacterB2_0416"/>
<protein>
    <recommendedName>
        <fullName evidence="3">DUF721 domain-containing protein</fullName>
    </recommendedName>
</protein>
<accession>A0A0S1SK73</accession>
<accession>A0A0S1SPC0</accession>
<dbReference type="Proteomes" id="UP000069135">
    <property type="component" value="Chromosome"/>
</dbReference>
<organism evidence="1 2">
    <name type="scientific">Candidatus Peribacter riflensis</name>
    <dbReference type="NCBI Taxonomy" id="1735162"/>
    <lineage>
        <taxon>Bacteria</taxon>
        <taxon>Candidatus Peregrinibacteriota</taxon>
        <taxon>Candidatus Peribacteria</taxon>
        <taxon>Candidatus Peribacterales</taxon>
        <taxon>Candidatus Peribacteraceae</taxon>
        <taxon>Candidatus Peribacter</taxon>
    </lineage>
</organism>
<dbReference type="InterPro" id="IPR007922">
    <property type="entry name" value="DciA-like"/>
</dbReference>
<accession>A0A0S1ST56</accession>
<dbReference type="EMBL" id="CP013065">
    <property type="protein sequence ID" value="ALM13108.1"/>
    <property type="molecule type" value="Genomic_DNA"/>
</dbReference>
<reference evidence="1 2" key="2">
    <citation type="journal article" date="2016" name="PeerJ">
        <title>Analysis of five complete genome sequences for members of the class Peribacteria in the recently recognized Peregrinibacteria bacterial phylum.</title>
        <authorList>
            <person name="Anantharaman K."/>
            <person name="Brown C.T."/>
            <person name="Burstein D."/>
            <person name="Castelle C.J."/>
            <person name="Probst A.J."/>
            <person name="Thomas B.C."/>
            <person name="Williams K.H."/>
            <person name="Banfield J.F."/>
        </authorList>
    </citation>
    <scope>NUCLEOTIDE SEQUENCE [LARGE SCALE GENOMIC DNA]</scope>
    <source>
        <strain evidence="1">RIFOXYD1_FULL_PER-ii_59_16</strain>
    </source>
</reference>
<accession>A0A0S1SWT9</accession>
<proteinExistence type="predicted"/>
<sequence length="106" mass="11947">MDRLSHILPAVLQKRGLTQHADAALVLHRASAWLSEHLPAHRTILTPRALQEDGTLLIECDQSSAAQECLAALPHLKIFLREECGFLPVRTIRLVRTRAEPERKKT</sequence>
<name>A0A0S1ST56_9BACT</name>
<evidence type="ECO:0000313" key="2">
    <source>
        <dbReference type="Proteomes" id="UP000069135"/>
    </source>
</evidence>